<evidence type="ECO:0000256" key="3">
    <source>
        <dbReference type="ARBA" id="ARBA00013650"/>
    </source>
</evidence>
<evidence type="ECO:0000256" key="10">
    <source>
        <dbReference type="ARBA" id="ARBA00023136"/>
    </source>
</evidence>
<dbReference type="EMBL" id="AZGY01000002">
    <property type="protein sequence ID" value="OAA32439.1"/>
    <property type="molecule type" value="Genomic_DNA"/>
</dbReference>
<dbReference type="Proteomes" id="UP000078544">
    <property type="component" value="Unassembled WGS sequence"/>
</dbReference>
<evidence type="ECO:0000256" key="2">
    <source>
        <dbReference type="ARBA" id="ARBA00007066"/>
    </source>
</evidence>
<accession>A0A166UFF8</accession>
<evidence type="ECO:0000256" key="7">
    <source>
        <dbReference type="ARBA" id="ARBA00022801"/>
    </source>
</evidence>
<keyword evidence="6" id="KW-0999">Mitochondrion inner membrane</keyword>
<feature type="transmembrane region" description="Helical" evidence="12">
    <location>
        <begin position="21"/>
        <end position="41"/>
    </location>
</feature>
<dbReference type="InterPro" id="IPR019533">
    <property type="entry name" value="Peptidase_S26"/>
</dbReference>
<evidence type="ECO:0000256" key="1">
    <source>
        <dbReference type="ARBA" id="ARBA00004434"/>
    </source>
</evidence>
<feature type="domain" description="Peptidase S26" evidence="13">
    <location>
        <begin position="37"/>
        <end position="117"/>
    </location>
</feature>
<keyword evidence="5 12" id="KW-0812">Transmembrane</keyword>
<evidence type="ECO:0000256" key="11">
    <source>
        <dbReference type="PIRSR" id="PIRSR600223-1"/>
    </source>
</evidence>
<feature type="active site" evidence="11">
    <location>
        <position position="55"/>
    </location>
</feature>
<dbReference type="InterPro" id="IPR036286">
    <property type="entry name" value="LexA/Signal_pep-like_sf"/>
</dbReference>
<dbReference type="PANTHER" id="PTHR46041">
    <property type="entry name" value="MITOCHONDRIAL INNER MEMBRANE PROTEASE SUBUNIT 2"/>
    <property type="match status" value="1"/>
</dbReference>
<dbReference type="Gene3D" id="2.10.109.10">
    <property type="entry name" value="Umud Fragment, subunit A"/>
    <property type="match status" value="1"/>
</dbReference>
<keyword evidence="7" id="KW-0378">Hydrolase</keyword>
<dbReference type="GO" id="GO:0006627">
    <property type="term" value="P:protein processing involved in protein targeting to mitochondrion"/>
    <property type="evidence" value="ECO:0007669"/>
    <property type="project" value="InterPro"/>
</dbReference>
<evidence type="ECO:0000256" key="12">
    <source>
        <dbReference type="SAM" id="Phobius"/>
    </source>
</evidence>
<gene>
    <name evidence="14" type="ORF">AAL_01771</name>
</gene>
<evidence type="ECO:0000256" key="6">
    <source>
        <dbReference type="ARBA" id="ARBA00022792"/>
    </source>
</evidence>
<evidence type="ECO:0000313" key="15">
    <source>
        <dbReference type="Proteomes" id="UP000078544"/>
    </source>
</evidence>
<organism evidence="14 15">
    <name type="scientific">Moelleriella libera RCEF 2490</name>
    <dbReference type="NCBI Taxonomy" id="1081109"/>
    <lineage>
        <taxon>Eukaryota</taxon>
        <taxon>Fungi</taxon>
        <taxon>Dikarya</taxon>
        <taxon>Ascomycota</taxon>
        <taxon>Pezizomycotina</taxon>
        <taxon>Sordariomycetes</taxon>
        <taxon>Hypocreomycetidae</taxon>
        <taxon>Hypocreales</taxon>
        <taxon>Clavicipitaceae</taxon>
        <taxon>Moelleriella</taxon>
    </lineage>
</organism>
<dbReference type="SUPFAM" id="SSF51306">
    <property type="entry name" value="LexA/Signal peptidase"/>
    <property type="match status" value="1"/>
</dbReference>
<dbReference type="OrthoDB" id="9996127at2759"/>
<dbReference type="PRINTS" id="PR00727">
    <property type="entry name" value="LEADERPTASE"/>
</dbReference>
<reference evidence="14 15" key="1">
    <citation type="journal article" date="2016" name="Genome Biol. Evol.">
        <title>Divergent and convergent evolution of fungal pathogenicity.</title>
        <authorList>
            <person name="Shang Y."/>
            <person name="Xiao G."/>
            <person name="Zheng P."/>
            <person name="Cen K."/>
            <person name="Zhan S."/>
            <person name="Wang C."/>
        </authorList>
    </citation>
    <scope>NUCLEOTIDE SEQUENCE [LARGE SCALE GENOMIC DNA]</scope>
    <source>
        <strain evidence="14 15">RCEF 2490</strain>
    </source>
</reference>
<dbReference type="InterPro" id="IPR000223">
    <property type="entry name" value="Pept_S26A_signal_pept_1"/>
</dbReference>
<evidence type="ECO:0000313" key="14">
    <source>
        <dbReference type="EMBL" id="OAA32439.1"/>
    </source>
</evidence>
<name>A0A166UFF8_9HYPO</name>
<dbReference type="CDD" id="cd06530">
    <property type="entry name" value="S26_SPase_I"/>
    <property type="match status" value="1"/>
</dbReference>
<keyword evidence="10 12" id="KW-0472">Membrane</keyword>
<protein>
    <recommendedName>
        <fullName evidence="3">Mitochondrial inner membrane protease subunit 2</fullName>
    </recommendedName>
</protein>
<comment type="caution">
    <text evidence="14">The sequence shown here is derived from an EMBL/GenBank/DDBJ whole genome shotgun (WGS) entry which is preliminary data.</text>
</comment>
<evidence type="ECO:0000256" key="4">
    <source>
        <dbReference type="ARBA" id="ARBA00022670"/>
    </source>
</evidence>
<dbReference type="GO" id="GO:0006465">
    <property type="term" value="P:signal peptide processing"/>
    <property type="evidence" value="ECO:0007669"/>
    <property type="project" value="InterPro"/>
</dbReference>
<comment type="similarity">
    <text evidence="2">Belongs to the peptidase S26 family. IMP2 subfamily.</text>
</comment>
<evidence type="ECO:0000256" key="8">
    <source>
        <dbReference type="ARBA" id="ARBA00022989"/>
    </source>
</evidence>
<keyword evidence="9" id="KW-0496">Mitochondrion</keyword>
<evidence type="ECO:0000256" key="9">
    <source>
        <dbReference type="ARBA" id="ARBA00023128"/>
    </source>
</evidence>
<dbReference type="GO" id="GO:0042720">
    <property type="term" value="C:mitochondrial inner membrane peptidase complex"/>
    <property type="evidence" value="ECO:0007669"/>
    <property type="project" value="InterPro"/>
</dbReference>
<evidence type="ECO:0000256" key="5">
    <source>
        <dbReference type="ARBA" id="ARBA00022692"/>
    </source>
</evidence>
<proteinExistence type="inferred from homology"/>
<evidence type="ECO:0000259" key="13">
    <source>
        <dbReference type="Pfam" id="PF10502"/>
    </source>
</evidence>
<dbReference type="STRING" id="1081109.A0A166UFF8"/>
<dbReference type="InterPro" id="IPR037730">
    <property type="entry name" value="IMP2"/>
</dbReference>
<feature type="active site" evidence="11">
    <location>
        <position position="104"/>
    </location>
</feature>
<keyword evidence="8 12" id="KW-1133">Transmembrane helix</keyword>
<keyword evidence="4" id="KW-0645">Protease</keyword>
<keyword evidence="15" id="KW-1185">Reference proteome</keyword>
<dbReference type="PANTHER" id="PTHR46041:SF2">
    <property type="entry name" value="MITOCHONDRIAL INNER MEMBRANE PROTEASE SUBUNIT 2"/>
    <property type="match status" value="1"/>
</dbReference>
<dbReference type="Pfam" id="PF10502">
    <property type="entry name" value="Peptidase_S26"/>
    <property type="match status" value="1"/>
</dbReference>
<comment type="subcellular location">
    <subcellularLocation>
        <location evidence="1">Mitochondrion inner membrane</location>
        <topology evidence="1">Single-pass membrane protein</topology>
    </subcellularLocation>
</comment>
<dbReference type="GO" id="GO:0004252">
    <property type="term" value="F:serine-type endopeptidase activity"/>
    <property type="evidence" value="ECO:0007669"/>
    <property type="project" value="InterPro"/>
</dbReference>
<sequence length="185" mass="20974">MTTGSTWTRLRGRLKAQSFGPAAVALNLIGVATWIPVIAWFNLHVAELTSIDGTSMYPFMNEDRDSTLRRDVVVNYKWSPQESLERGMVVTLRSPLHPEVVAVKRVVALEGDVVRTKQPYPIQTVKVPQGHIWVEGDGRPGSTLDSNTYGPVSRRLLTGRVTHVVYPFRKFGPVRWWEHERKLVE</sequence>
<dbReference type="AlphaFoldDB" id="A0A166UFF8"/>